<keyword evidence="6" id="KW-1185">Reference proteome</keyword>
<evidence type="ECO:0000313" key="6">
    <source>
        <dbReference type="Proteomes" id="UP000799536"/>
    </source>
</evidence>
<feature type="compositionally biased region" description="Basic and acidic residues" evidence="2">
    <location>
        <begin position="403"/>
        <end position="420"/>
    </location>
</feature>
<reference evidence="5" key="1">
    <citation type="journal article" date="2020" name="Stud. Mycol.">
        <title>101 Dothideomycetes genomes: a test case for predicting lifestyles and emergence of pathogens.</title>
        <authorList>
            <person name="Haridas S."/>
            <person name="Albert R."/>
            <person name="Binder M."/>
            <person name="Bloem J."/>
            <person name="Labutti K."/>
            <person name="Salamov A."/>
            <person name="Andreopoulos B."/>
            <person name="Baker S."/>
            <person name="Barry K."/>
            <person name="Bills G."/>
            <person name="Bluhm B."/>
            <person name="Cannon C."/>
            <person name="Castanera R."/>
            <person name="Culley D."/>
            <person name="Daum C."/>
            <person name="Ezra D."/>
            <person name="Gonzalez J."/>
            <person name="Henrissat B."/>
            <person name="Kuo A."/>
            <person name="Liang C."/>
            <person name="Lipzen A."/>
            <person name="Lutzoni F."/>
            <person name="Magnuson J."/>
            <person name="Mondo S."/>
            <person name="Nolan M."/>
            <person name="Ohm R."/>
            <person name="Pangilinan J."/>
            <person name="Park H.-J."/>
            <person name="Ramirez L."/>
            <person name="Alfaro M."/>
            <person name="Sun H."/>
            <person name="Tritt A."/>
            <person name="Yoshinaga Y."/>
            <person name="Zwiers L.-H."/>
            <person name="Turgeon B."/>
            <person name="Goodwin S."/>
            <person name="Spatafora J."/>
            <person name="Crous P."/>
            <person name="Grigoriev I."/>
        </authorList>
    </citation>
    <scope>NUCLEOTIDE SEQUENCE</scope>
    <source>
        <strain evidence="5">ATCC 74209</strain>
    </source>
</reference>
<dbReference type="InterPro" id="IPR000387">
    <property type="entry name" value="Tyr_Pase_dom"/>
</dbReference>
<comment type="caution">
    <text evidence="5">The sequence shown here is derived from an EMBL/GenBank/DDBJ whole genome shotgun (WGS) entry which is preliminary data.</text>
</comment>
<feature type="domain" description="Tyrosine specific protein phosphatases" evidence="4">
    <location>
        <begin position="287"/>
        <end position="369"/>
    </location>
</feature>
<dbReference type="Proteomes" id="UP000799536">
    <property type="component" value="Unassembled WGS sequence"/>
</dbReference>
<dbReference type="PROSITE" id="PS50056">
    <property type="entry name" value="TYR_PHOSPHATASE_2"/>
    <property type="match status" value="1"/>
</dbReference>
<dbReference type="GO" id="GO:0004725">
    <property type="term" value="F:protein tyrosine phosphatase activity"/>
    <property type="evidence" value="ECO:0007669"/>
    <property type="project" value="InterPro"/>
</dbReference>
<proteinExistence type="inferred from homology"/>
<feature type="region of interest" description="Disordered" evidence="2">
    <location>
        <begin position="1"/>
        <end position="66"/>
    </location>
</feature>
<dbReference type="PROSITE" id="PS00383">
    <property type="entry name" value="TYR_PHOSPHATASE_1"/>
    <property type="match status" value="1"/>
</dbReference>
<dbReference type="PROSITE" id="PS50055">
    <property type="entry name" value="TYR_PHOSPHATASE_PTP"/>
    <property type="match status" value="1"/>
</dbReference>
<dbReference type="EMBL" id="ML994365">
    <property type="protein sequence ID" value="KAF2196565.1"/>
    <property type="molecule type" value="Genomic_DNA"/>
</dbReference>
<dbReference type="PANTHER" id="PTHR19134:SF449">
    <property type="entry name" value="TYROSINE-PROTEIN PHOSPHATASE 1"/>
    <property type="match status" value="1"/>
</dbReference>
<evidence type="ECO:0000256" key="2">
    <source>
        <dbReference type="SAM" id="MobiDB-lite"/>
    </source>
</evidence>
<evidence type="ECO:0000259" key="4">
    <source>
        <dbReference type="PROSITE" id="PS50056"/>
    </source>
</evidence>
<dbReference type="OrthoDB" id="10253954at2759"/>
<organism evidence="5 6">
    <name type="scientific">Delitschia confertaspora ATCC 74209</name>
    <dbReference type="NCBI Taxonomy" id="1513339"/>
    <lineage>
        <taxon>Eukaryota</taxon>
        <taxon>Fungi</taxon>
        <taxon>Dikarya</taxon>
        <taxon>Ascomycota</taxon>
        <taxon>Pezizomycotina</taxon>
        <taxon>Dothideomycetes</taxon>
        <taxon>Pleosporomycetidae</taxon>
        <taxon>Pleosporales</taxon>
        <taxon>Delitschiaceae</taxon>
        <taxon>Delitschia</taxon>
    </lineage>
</organism>
<dbReference type="InterPro" id="IPR050348">
    <property type="entry name" value="Protein-Tyr_Phosphatase"/>
</dbReference>
<feature type="compositionally biased region" description="Polar residues" evidence="2">
    <location>
        <begin position="26"/>
        <end position="66"/>
    </location>
</feature>
<evidence type="ECO:0008006" key="7">
    <source>
        <dbReference type="Google" id="ProtNLM"/>
    </source>
</evidence>
<evidence type="ECO:0000313" key="5">
    <source>
        <dbReference type="EMBL" id="KAF2196565.1"/>
    </source>
</evidence>
<name>A0A9P4MTY2_9PLEO</name>
<dbReference type="PRINTS" id="PR00700">
    <property type="entry name" value="PRTYPHPHTASE"/>
</dbReference>
<dbReference type="SMART" id="SM00194">
    <property type="entry name" value="PTPc"/>
    <property type="match status" value="1"/>
</dbReference>
<dbReference type="AlphaFoldDB" id="A0A9P4MTY2"/>
<dbReference type="PANTHER" id="PTHR19134">
    <property type="entry name" value="RECEPTOR-TYPE TYROSINE-PROTEIN PHOSPHATASE"/>
    <property type="match status" value="1"/>
</dbReference>
<evidence type="ECO:0000259" key="3">
    <source>
        <dbReference type="PROSITE" id="PS50055"/>
    </source>
</evidence>
<dbReference type="Gene3D" id="3.90.190.10">
    <property type="entry name" value="Protein tyrosine phosphatase superfamily"/>
    <property type="match status" value="1"/>
</dbReference>
<feature type="region of interest" description="Disordered" evidence="2">
    <location>
        <begin position="396"/>
        <end position="436"/>
    </location>
</feature>
<dbReference type="InterPro" id="IPR003595">
    <property type="entry name" value="Tyr_Pase_cat"/>
</dbReference>
<comment type="similarity">
    <text evidence="1">Belongs to the protein-tyrosine phosphatase family. Non-receptor class subfamily.</text>
</comment>
<dbReference type="CDD" id="cd18533">
    <property type="entry name" value="PTP_fungal"/>
    <property type="match status" value="1"/>
</dbReference>
<dbReference type="Pfam" id="PF00102">
    <property type="entry name" value="Y_phosphatase"/>
    <property type="match status" value="1"/>
</dbReference>
<feature type="domain" description="Tyrosine-protein phosphatase" evidence="3">
    <location>
        <begin position="119"/>
        <end position="378"/>
    </location>
</feature>
<dbReference type="InterPro" id="IPR000242">
    <property type="entry name" value="PTP_cat"/>
</dbReference>
<protein>
    <recommendedName>
        <fullName evidence="7">Protein-tyrosine phosphatase</fullName>
    </recommendedName>
</protein>
<dbReference type="SMART" id="SM00404">
    <property type="entry name" value="PTPc_motif"/>
    <property type="match status" value="1"/>
</dbReference>
<dbReference type="InterPro" id="IPR016130">
    <property type="entry name" value="Tyr_Pase_AS"/>
</dbReference>
<accession>A0A9P4MTY2</accession>
<gene>
    <name evidence="5" type="ORF">GQ43DRAFT_252281</name>
</gene>
<dbReference type="InterPro" id="IPR029021">
    <property type="entry name" value="Prot-tyrosine_phosphatase-like"/>
</dbReference>
<dbReference type="SUPFAM" id="SSF52799">
    <property type="entry name" value="(Phosphotyrosine protein) phosphatases II"/>
    <property type="match status" value="1"/>
</dbReference>
<evidence type="ECO:0000256" key="1">
    <source>
        <dbReference type="ARBA" id="ARBA00009649"/>
    </source>
</evidence>
<sequence length="455" mass="50987">MSSPLAVPESPVSSKRSRSRDSSHSAATTFHTPTGTPFLTPSASSMSLAIPNGNSRAPSPMEPSSQEAIPYPAFLRQNTSDVHNKFVELEWEQRKRLVGSRSSDGTPSQWARVSGEVAMNRNRYVNVDPYASNRVKLKVPDGHSDYINASPIVLKSSKSGTETKFIATQGPKADITSHIWRMVWHETTSPSVVVMLTQTRETGREKCYPYYPQSLSSPTLTVNEHDEFEDGFTSTLTLLSLEKNEDIRAQVREIEMSNTDGSESKKIWHLLFAGWPDFHIPEGADRSALLNLIAMSRQKNADNSENPRIVHCSAGVGRSGTFIALDWLLQELEEGSLDEVDDDSDPVVEVVDNLRQQRMMMVQGEAQFSFLYDILRDLWRERWAKFHPEEAEKLGLSFVQGEPAHKRAKPSEESEPHSEAQNEVSEVYVEGDEDERAELEAELLGSEMEFEKGKA</sequence>